<reference evidence="2 3" key="1">
    <citation type="submission" date="2020-08" db="EMBL/GenBank/DDBJ databases">
        <title>Sequencing the genomes of 1000 actinobacteria strains.</title>
        <authorList>
            <person name="Klenk H.-P."/>
        </authorList>
    </citation>
    <scope>NUCLEOTIDE SEQUENCE [LARGE SCALE GENOMIC DNA]</scope>
    <source>
        <strain evidence="2 3">DSM 11053</strain>
    </source>
</reference>
<keyword evidence="1" id="KW-0812">Transmembrane</keyword>
<name>A0A7W5P7T5_9ACTN</name>
<feature type="transmembrane region" description="Helical" evidence="1">
    <location>
        <begin position="47"/>
        <end position="66"/>
    </location>
</feature>
<dbReference type="EMBL" id="JACHZG010000001">
    <property type="protein sequence ID" value="MBB3327757.1"/>
    <property type="molecule type" value="Genomic_DNA"/>
</dbReference>
<comment type="caution">
    <text evidence="2">The sequence shown here is derived from an EMBL/GenBank/DDBJ whole genome shotgun (WGS) entry which is preliminary data.</text>
</comment>
<evidence type="ECO:0000256" key="1">
    <source>
        <dbReference type="SAM" id="Phobius"/>
    </source>
</evidence>
<evidence type="ECO:0000313" key="2">
    <source>
        <dbReference type="EMBL" id="MBB3327757.1"/>
    </source>
</evidence>
<feature type="transmembrane region" description="Helical" evidence="1">
    <location>
        <begin position="432"/>
        <end position="451"/>
    </location>
</feature>
<feature type="transmembrane region" description="Helical" evidence="1">
    <location>
        <begin position="483"/>
        <end position="503"/>
    </location>
</feature>
<keyword evidence="1" id="KW-0472">Membrane</keyword>
<evidence type="ECO:0000313" key="3">
    <source>
        <dbReference type="Proteomes" id="UP000565572"/>
    </source>
</evidence>
<gene>
    <name evidence="2" type="ORF">FHX39_002701</name>
</gene>
<proteinExistence type="predicted"/>
<dbReference type="Proteomes" id="UP000565572">
    <property type="component" value="Unassembled WGS sequence"/>
</dbReference>
<accession>A0A7W5P7T5</accession>
<protein>
    <submittedName>
        <fullName evidence="2">Uncharacterized protein</fullName>
    </submittedName>
</protein>
<dbReference type="RefSeq" id="WP_183339176.1">
    <property type="nucleotide sequence ID" value="NZ_JACHZG010000001.1"/>
</dbReference>
<organism evidence="2 3">
    <name type="scientific">Microlunatus antarcticus</name>
    <dbReference type="NCBI Taxonomy" id="53388"/>
    <lineage>
        <taxon>Bacteria</taxon>
        <taxon>Bacillati</taxon>
        <taxon>Actinomycetota</taxon>
        <taxon>Actinomycetes</taxon>
        <taxon>Propionibacteriales</taxon>
        <taxon>Propionibacteriaceae</taxon>
        <taxon>Microlunatus</taxon>
    </lineage>
</organism>
<sequence>MAVGVLWVLTVMLTFTALPRGDGSFRSHLLTGIEPITVSMAKFPTEVKLSVAALAIYLLGVAATVIGDRVARLLRALFKLFIGIVGSISLAVLLLQTKFGQLLFFLAFLLLVAIVVGASSLSKDQGFLNRMNVRIRNASTASLLQLYGLGSRTREDIASAWNPERRQIEYFRTQDLSRRIDVDPGFIGRFVERMQFSEIARALNSSSEKFDVPSKLLHFSSEYSWDAIADAAIGLHAYLKVPKSFRKWLVQSLDTVEIKDPATAYRHLFKPLNWRARLGLNDPLLPEEVQAGLSQIRDPTSQMRADFKASSIYDQIMTLSEIGVAVDAVPKQSRPYVDIRKFTWRKIEQSLTRNGGPQFVSTEDLGRWLVKRLSDLLNDNERYRRLFLRQIVDSAAYTKDLERRTKAGQIRLRVEQSGLFDLFDRLKSEAEFRVSLSLPLAISVSLLWLLLTKEVSLLNYRVPMRLKSWLEPVGLQDIPIRDFYINVRYIISVLTGIVTFVIFTGAGKVKDIEASAILYSSNRYIGIPIGTETFIEDEDFTARPVPGWLFR</sequence>
<feature type="transmembrane region" description="Helical" evidence="1">
    <location>
        <begin position="78"/>
        <end position="96"/>
    </location>
</feature>
<feature type="transmembrane region" description="Helical" evidence="1">
    <location>
        <begin position="102"/>
        <end position="121"/>
    </location>
</feature>
<keyword evidence="1" id="KW-1133">Transmembrane helix</keyword>
<keyword evidence="3" id="KW-1185">Reference proteome</keyword>
<dbReference type="AlphaFoldDB" id="A0A7W5P7T5"/>